<dbReference type="EMBL" id="JAWPEI010000007">
    <property type="protein sequence ID" value="KAK4721207.1"/>
    <property type="molecule type" value="Genomic_DNA"/>
</dbReference>
<comment type="caution">
    <text evidence="1">The sequence shown here is derived from an EMBL/GenBank/DDBJ whole genome shotgun (WGS) entry which is preliminary data.</text>
</comment>
<gene>
    <name evidence="1" type="ORF">R3W88_011440</name>
</gene>
<organism evidence="1 2">
    <name type="scientific">Solanum pinnatisectum</name>
    <name type="common">tansyleaf nightshade</name>
    <dbReference type="NCBI Taxonomy" id="50273"/>
    <lineage>
        <taxon>Eukaryota</taxon>
        <taxon>Viridiplantae</taxon>
        <taxon>Streptophyta</taxon>
        <taxon>Embryophyta</taxon>
        <taxon>Tracheophyta</taxon>
        <taxon>Spermatophyta</taxon>
        <taxon>Magnoliopsida</taxon>
        <taxon>eudicotyledons</taxon>
        <taxon>Gunneridae</taxon>
        <taxon>Pentapetalae</taxon>
        <taxon>asterids</taxon>
        <taxon>lamiids</taxon>
        <taxon>Solanales</taxon>
        <taxon>Solanaceae</taxon>
        <taxon>Solanoideae</taxon>
        <taxon>Solaneae</taxon>
        <taxon>Solanum</taxon>
    </lineage>
</organism>
<evidence type="ECO:0008006" key="3">
    <source>
        <dbReference type="Google" id="ProtNLM"/>
    </source>
</evidence>
<dbReference type="Proteomes" id="UP001311915">
    <property type="component" value="Unassembled WGS sequence"/>
</dbReference>
<reference evidence="1 2" key="1">
    <citation type="submission" date="2023-10" db="EMBL/GenBank/DDBJ databases">
        <title>Genome-Wide Identification Analysis in wild type Solanum Pinnatisectum Reveals Some Genes Defensing Phytophthora Infestans.</title>
        <authorList>
            <person name="Sun C."/>
        </authorList>
    </citation>
    <scope>NUCLEOTIDE SEQUENCE [LARGE SCALE GENOMIC DNA]</scope>
    <source>
        <strain evidence="1">LQN</strain>
        <tissue evidence="1">Leaf</tissue>
    </source>
</reference>
<name>A0AAV9L666_9SOLN</name>
<dbReference type="AlphaFoldDB" id="A0AAV9L666"/>
<sequence length="318" mass="36761">MRTLIYDSRFKVNEETSIAMAWISFPNLLPTFFVKEYMFSLVVVVGKPIQIVQATINKSRLSCARVKVIVDLRKDFPKVIQMNIENEATGEVRSNTGKARVLSSGRVVGDPRQWDVVKDLRPPEYQLPVAVKNKFEFLTQNGEEEEKKHIKGDEVQQKSNEFEIIDTDKVQNIVSVNIKLYRHDVRKNGNETKVIYAFKEQEPKSNNINVDRDQVQQKNNKIVVNVDDLDEHAVSRNTNNQHKDLIINSTNYVSEMELEIVKVPNVVQIDESHMIQMEYPNRILHDIVSHNLEEIKSLESEENQITKGVIETEESEEI</sequence>
<protein>
    <recommendedName>
        <fullName evidence="3">DUF4283 domain-containing protein</fullName>
    </recommendedName>
</protein>
<dbReference type="PANTHER" id="PTHR31286:SF79">
    <property type="entry name" value="N-6 ADENINE-SPECIFIC DNA METHYLASE"/>
    <property type="match status" value="1"/>
</dbReference>
<proteinExistence type="predicted"/>
<evidence type="ECO:0000313" key="1">
    <source>
        <dbReference type="EMBL" id="KAK4721207.1"/>
    </source>
</evidence>
<dbReference type="InterPro" id="IPR040256">
    <property type="entry name" value="At4g02000-like"/>
</dbReference>
<dbReference type="PANTHER" id="PTHR31286">
    <property type="entry name" value="GLYCINE-RICH CELL WALL STRUCTURAL PROTEIN 1.8-LIKE"/>
    <property type="match status" value="1"/>
</dbReference>
<accession>A0AAV9L666</accession>
<evidence type="ECO:0000313" key="2">
    <source>
        <dbReference type="Proteomes" id="UP001311915"/>
    </source>
</evidence>
<keyword evidence="2" id="KW-1185">Reference proteome</keyword>